<dbReference type="PANTHER" id="PTHR43477:SF1">
    <property type="entry name" value="DIHYDROANTICAPSIN 7-DEHYDROGENASE"/>
    <property type="match status" value="1"/>
</dbReference>
<dbReference type="RefSeq" id="WP_042623542.1">
    <property type="nucleotide sequence ID" value="NZ_BSTO01000003.1"/>
</dbReference>
<dbReference type="KEGG" id="bpla:bpln_1g01400"/>
<dbReference type="FunFam" id="3.40.50.720:FF:000084">
    <property type="entry name" value="Short-chain dehydrogenase reductase"/>
    <property type="match status" value="1"/>
</dbReference>
<dbReference type="KEGG" id="bgp:BGL_1c01390"/>
<dbReference type="InterPro" id="IPR051122">
    <property type="entry name" value="SDR_DHRS6-like"/>
</dbReference>
<dbReference type="InterPro" id="IPR002347">
    <property type="entry name" value="SDR_fam"/>
</dbReference>
<sequence>MTAFSDHALAGGTYLVTGASSGLGRATAVAIARAGGRVIAGGRDAARLADTFAALPGDGHRAETRALDDADVTAEWVSELAETHGALAGVFHAAGIELIRPARMTRQAQLDETFAGSLFAAFGIARAAARKGVLADGASLVLMSSVAASTGQVGMTAYSAAKAGVEGLVRSLACELAPRRIRVNAIAAGAVRTEMHARLTRGSPDDAVAAYESSHLLGFGEPEDVANAALFLLSDASRWVTGTALAVDGGYRVR</sequence>
<dbReference type="HOGENOM" id="CLU_010194_1_0_4"/>
<dbReference type="CDD" id="cd05233">
    <property type="entry name" value="SDR_c"/>
    <property type="match status" value="1"/>
</dbReference>
<dbReference type="OrthoDB" id="9790785at2"/>
<dbReference type="GO" id="GO:0016491">
    <property type="term" value="F:oxidoreductase activity"/>
    <property type="evidence" value="ECO:0007669"/>
    <property type="project" value="UniProtKB-KW"/>
</dbReference>
<feature type="domain" description="Ketoreductase" evidence="3">
    <location>
        <begin position="12"/>
        <end position="194"/>
    </location>
</feature>
<evidence type="ECO:0000259" key="3">
    <source>
        <dbReference type="SMART" id="SM00822"/>
    </source>
</evidence>
<dbReference type="InterPro" id="IPR036291">
    <property type="entry name" value="NAD(P)-bd_dom_sf"/>
</dbReference>
<comment type="similarity">
    <text evidence="1">Belongs to the short-chain dehydrogenases/reductases (SDR) family.</text>
</comment>
<name>A0A0B6RH53_BURPL</name>
<keyword evidence="2" id="KW-0560">Oxidoreductase</keyword>
<dbReference type="PANTHER" id="PTHR43477">
    <property type="entry name" value="DIHYDROANTICAPSIN 7-DEHYDROGENASE"/>
    <property type="match status" value="1"/>
</dbReference>
<accession>A0A0B6RH53</accession>
<evidence type="ECO:0000313" key="4">
    <source>
        <dbReference type="EMBL" id="AJK44692.1"/>
    </source>
</evidence>
<keyword evidence="5" id="KW-1185">Reference proteome</keyword>
<dbReference type="EMBL" id="CP002580">
    <property type="protein sequence ID" value="AJK44692.1"/>
    <property type="molecule type" value="Genomic_DNA"/>
</dbReference>
<dbReference type="SMART" id="SM00822">
    <property type="entry name" value="PKS_KR"/>
    <property type="match status" value="1"/>
</dbReference>
<gene>
    <name evidence="4" type="ORF">BGL_1c01390</name>
</gene>
<dbReference type="PROSITE" id="PS00061">
    <property type="entry name" value="ADH_SHORT"/>
    <property type="match status" value="1"/>
</dbReference>
<reference evidence="4 5" key="2">
    <citation type="journal article" date="2016" name="Appl. Microbiol. Biotechnol.">
        <title>Mutations improving production and secretion of extracellular lipase by Burkholderia glumae PG1.</title>
        <authorList>
            <person name="Knapp A."/>
            <person name="Voget S."/>
            <person name="Gao R."/>
            <person name="Zaburannyi N."/>
            <person name="Krysciak D."/>
            <person name="Breuer M."/>
            <person name="Hauer B."/>
            <person name="Streit W.R."/>
            <person name="Muller R."/>
            <person name="Daniel R."/>
            <person name="Jaeger K.E."/>
        </authorList>
    </citation>
    <scope>NUCLEOTIDE SEQUENCE [LARGE SCALE GENOMIC DNA]</scope>
    <source>
        <strain evidence="4 5">PG1</strain>
    </source>
</reference>
<dbReference type="Pfam" id="PF13561">
    <property type="entry name" value="adh_short_C2"/>
    <property type="match status" value="1"/>
</dbReference>
<evidence type="ECO:0000256" key="2">
    <source>
        <dbReference type="ARBA" id="ARBA00023002"/>
    </source>
</evidence>
<evidence type="ECO:0000256" key="1">
    <source>
        <dbReference type="ARBA" id="ARBA00006484"/>
    </source>
</evidence>
<reference evidence="5" key="1">
    <citation type="submission" date="2011-03" db="EMBL/GenBank/DDBJ databases">
        <authorList>
            <person name="Voget S."/>
            <person name="Streit W.R."/>
            <person name="Jaeger K.E."/>
            <person name="Daniel R."/>
        </authorList>
    </citation>
    <scope>NUCLEOTIDE SEQUENCE [LARGE SCALE GENOMIC DNA]</scope>
    <source>
        <strain evidence="5">PG1</strain>
    </source>
</reference>
<organism evidence="4 5">
    <name type="scientific">Burkholderia plantarii</name>
    <dbReference type="NCBI Taxonomy" id="41899"/>
    <lineage>
        <taxon>Bacteria</taxon>
        <taxon>Pseudomonadati</taxon>
        <taxon>Pseudomonadota</taxon>
        <taxon>Betaproteobacteria</taxon>
        <taxon>Burkholderiales</taxon>
        <taxon>Burkholderiaceae</taxon>
        <taxon>Burkholderia</taxon>
    </lineage>
</organism>
<dbReference type="PRINTS" id="PR00081">
    <property type="entry name" value="GDHRDH"/>
</dbReference>
<dbReference type="AlphaFoldDB" id="A0A0B6RH53"/>
<proteinExistence type="inferred from homology"/>
<protein>
    <submittedName>
        <fullName evidence="4">Short-chain dehydrogenase/reductase SDR</fullName>
    </submittedName>
</protein>
<dbReference type="Gene3D" id="3.40.50.720">
    <property type="entry name" value="NAD(P)-binding Rossmann-like Domain"/>
    <property type="match status" value="1"/>
</dbReference>
<evidence type="ECO:0000313" key="5">
    <source>
        <dbReference type="Proteomes" id="UP000031838"/>
    </source>
</evidence>
<dbReference type="InterPro" id="IPR020904">
    <property type="entry name" value="Sc_DH/Rdtase_CS"/>
</dbReference>
<dbReference type="SUPFAM" id="SSF51735">
    <property type="entry name" value="NAD(P)-binding Rossmann-fold domains"/>
    <property type="match status" value="1"/>
</dbReference>
<dbReference type="InterPro" id="IPR057326">
    <property type="entry name" value="KR_dom"/>
</dbReference>
<dbReference type="Proteomes" id="UP000031838">
    <property type="component" value="Chromosome 1"/>
</dbReference>